<reference evidence="2 3" key="1">
    <citation type="submission" date="2024-02" db="EMBL/GenBank/DDBJ databases">
        <authorList>
            <person name="Chen Y."/>
            <person name="Shah S."/>
            <person name="Dougan E. K."/>
            <person name="Thang M."/>
            <person name="Chan C."/>
        </authorList>
    </citation>
    <scope>NUCLEOTIDE SEQUENCE [LARGE SCALE GENOMIC DNA]</scope>
</reference>
<dbReference type="Proteomes" id="UP001642484">
    <property type="component" value="Unassembled WGS sequence"/>
</dbReference>
<feature type="region of interest" description="Disordered" evidence="1">
    <location>
        <begin position="119"/>
        <end position="143"/>
    </location>
</feature>
<comment type="caution">
    <text evidence="2">The sequence shown here is derived from an EMBL/GenBank/DDBJ whole genome shotgun (WGS) entry which is preliminary data.</text>
</comment>
<keyword evidence="3" id="KW-1185">Reference proteome</keyword>
<name>A0ABP0Q2L6_9DINO</name>
<protein>
    <submittedName>
        <fullName evidence="2">Uncharacterized protein</fullName>
    </submittedName>
</protein>
<evidence type="ECO:0000313" key="3">
    <source>
        <dbReference type="Proteomes" id="UP001642484"/>
    </source>
</evidence>
<sequence length="206" mass="23080">MNSGTHQRSIAFPLGWRQDLSYVDLGNILASRSAVLALLAWAFGGFPVLEQPLRSIMTALPSWQSVVSFFDEAECRGWTGQRLKLNKINMAAFRTPTLKPTALYSTEAFDVLMNMRVPPKSERPASKRGEKTSGGPGLKQTQLSSPEFGRALAAWWMAHGPVTSGRERRRWSLSRSSDMSAQTMKDQIVAYSRLEHFKFSEGRLLE</sequence>
<proteinExistence type="predicted"/>
<evidence type="ECO:0000256" key="1">
    <source>
        <dbReference type="SAM" id="MobiDB-lite"/>
    </source>
</evidence>
<feature type="non-terminal residue" evidence="2">
    <location>
        <position position="206"/>
    </location>
</feature>
<accession>A0ABP0Q2L6</accession>
<feature type="compositionally biased region" description="Basic and acidic residues" evidence="1">
    <location>
        <begin position="119"/>
        <end position="131"/>
    </location>
</feature>
<evidence type="ECO:0000313" key="2">
    <source>
        <dbReference type="EMBL" id="CAK9082083.1"/>
    </source>
</evidence>
<dbReference type="EMBL" id="CAXAMN010023911">
    <property type="protein sequence ID" value="CAK9082083.1"/>
    <property type="molecule type" value="Genomic_DNA"/>
</dbReference>
<gene>
    <name evidence="2" type="ORF">CCMP2556_LOCUS40109</name>
</gene>
<organism evidence="2 3">
    <name type="scientific">Durusdinium trenchii</name>
    <dbReference type="NCBI Taxonomy" id="1381693"/>
    <lineage>
        <taxon>Eukaryota</taxon>
        <taxon>Sar</taxon>
        <taxon>Alveolata</taxon>
        <taxon>Dinophyceae</taxon>
        <taxon>Suessiales</taxon>
        <taxon>Symbiodiniaceae</taxon>
        <taxon>Durusdinium</taxon>
    </lineage>
</organism>